<dbReference type="SUPFAM" id="SSF53448">
    <property type="entry name" value="Nucleotide-diphospho-sugar transferases"/>
    <property type="match status" value="1"/>
</dbReference>
<reference evidence="5" key="1">
    <citation type="submission" date="2011-02" db="EMBL/GenBank/DDBJ databases">
        <title>The Genome Sequence of Capsaspora owczarzaki ATCC 30864.</title>
        <authorList>
            <person name="Russ C."/>
            <person name="Cuomo C."/>
            <person name="Burger G."/>
            <person name="Gray M.W."/>
            <person name="Holland P.W.H."/>
            <person name="King N."/>
            <person name="Lang F.B.F."/>
            <person name="Roger A.J."/>
            <person name="Ruiz-Trillo I."/>
            <person name="Young S.K."/>
            <person name="Zeng Q."/>
            <person name="Gargeya S."/>
            <person name="Alvarado L."/>
            <person name="Berlin A."/>
            <person name="Chapman S.B."/>
            <person name="Chen Z."/>
            <person name="Freedman E."/>
            <person name="Gellesch M."/>
            <person name="Goldberg J."/>
            <person name="Griggs A."/>
            <person name="Gujja S."/>
            <person name="Heilman E."/>
            <person name="Heiman D."/>
            <person name="Howarth C."/>
            <person name="Mehta T."/>
            <person name="Neiman D."/>
            <person name="Pearson M."/>
            <person name="Roberts A."/>
            <person name="Saif S."/>
            <person name="Shea T."/>
            <person name="Shenoy N."/>
            <person name="Sisk P."/>
            <person name="Stolte C."/>
            <person name="Sykes S."/>
            <person name="White J."/>
            <person name="Yandava C."/>
            <person name="Haas B."/>
            <person name="Nusbaum C."/>
            <person name="Birren B."/>
        </authorList>
    </citation>
    <scope>NUCLEOTIDE SEQUENCE</scope>
    <source>
        <strain evidence="5">ATCC 30864</strain>
    </source>
</reference>
<evidence type="ECO:0000256" key="1">
    <source>
        <dbReference type="ARBA" id="ARBA00037964"/>
    </source>
</evidence>
<dbReference type="PANTHER" id="PTHR43083:SF6">
    <property type="entry name" value="MANNAN POLYMERASE COMPLEXES SUBUNIT MNN9"/>
    <property type="match status" value="1"/>
</dbReference>
<dbReference type="Pfam" id="PF03452">
    <property type="entry name" value="Anp1"/>
    <property type="match status" value="1"/>
</dbReference>
<dbReference type="AlphaFoldDB" id="A0A0D2X4N0"/>
<sequence>MSRRGQLLLLVTFGVLAASSTLAYMSGYQCAPCRPPATLPQPGSGVTQELDAQFAGSSDRRVAAEFETELTDSSERQLDLDTRLEASLAEIDRLKQKMEELTKERTTLMERVRTASANLQRCKSRAELAAQERCANDQRPAMQPATVDESAAKAAASTFLNQTSVILMASKPEIASAGATADPVANILILTPLKNAELHIESYLSKLDRLDYPKTHISIGLLVSDSQDGTFDLVQSLLPELQSKYRSVRLVRKDFNFRLGQQERHEYVVQPHRRAILAQSRNILLATCLRDERWVLWLDSDLHFFPSNLIQQLLQPEKPIVVANVVLALGGGVYDLNSWQQTPESLAYEEKLPRDQLLLEGYETSMSPPRGINFFRDNPDFGDGQATVELDAVGAGALLVHADLHRYGLNFPSYPFRHRIESEGLGQMAVAMGYRPHGLPHLEVVHL</sequence>
<dbReference type="Gene3D" id="3.90.550.10">
    <property type="entry name" value="Spore Coat Polysaccharide Biosynthesis Protein SpsA, Chain A"/>
    <property type="match status" value="1"/>
</dbReference>
<keyword evidence="3" id="KW-0732">Signal</keyword>
<protein>
    <submittedName>
        <fullName evidence="4">Uncharacterized protein</fullName>
    </submittedName>
</protein>
<dbReference type="STRING" id="595528.A0A0D2X4N0"/>
<accession>A0A0D2X4N0</accession>
<comment type="similarity">
    <text evidence="1">Belongs to the ANP1/MMN9/VAN1 family.</text>
</comment>
<dbReference type="InParanoid" id="A0A0D2X4N0"/>
<dbReference type="eggNOG" id="ENOG502QVDT">
    <property type="taxonomic scope" value="Eukaryota"/>
</dbReference>
<gene>
    <name evidence="4" type="ORF">CAOG_006684</name>
</gene>
<dbReference type="InterPro" id="IPR052086">
    <property type="entry name" value="Mannan_Polymerase_Subunit"/>
</dbReference>
<dbReference type="PhylomeDB" id="A0A0D2X4N0"/>
<keyword evidence="2" id="KW-0175">Coiled coil</keyword>
<evidence type="ECO:0000313" key="4">
    <source>
        <dbReference type="EMBL" id="KJE96344.1"/>
    </source>
</evidence>
<dbReference type="PANTHER" id="PTHR43083">
    <property type="entry name" value="MANNAN POLYMERASE II"/>
    <property type="match status" value="1"/>
</dbReference>
<dbReference type="EMBL" id="KE346371">
    <property type="protein sequence ID" value="KJE96344.1"/>
    <property type="molecule type" value="Genomic_DNA"/>
</dbReference>
<dbReference type="InterPro" id="IPR029044">
    <property type="entry name" value="Nucleotide-diphossugar_trans"/>
</dbReference>
<evidence type="ECO:0000256" key="2">
    <source>
        <dbReference type="SAM" id="Coils"/>
    </source>
</evidence>
<name>A0A0D2X4N0_CAPO3</name>
<dbReference type="RefSeq" id="XP_004344305.2">
    <property type="nucleotide sequence ID" value="XM_004344255.2"/>
</dbReference>
<feature type="coiled-coil region" evidence="2">
    <location>
        <begin position="84"/>
        <end position="118"/>
    </location>
</feature>
<evidence type="ECO:0000313" key="5">
    <source>
        <dbReference type="Proteomes" id="UP000008743"/>
    </source>
</evidence>
<dbReference type="Proteomes" id="UP000008743">
    <property type="component" value="Unassembled WGS sequence"/>
</dbReference>
<proteinExistence type="inferred from homology"/>
<organism evidence="4 5">
    <name type="scientific">Capsaspora owczarzaki (strain ATCC 30864)</name>
    <dbReference type="NCBI Taxonomy" id="595528"/>
    <lineage>
        <taxon>Eukaryota</taxon>
        <taxon>Filasterea</taxon>
        <taxon>Capsaspora</taxon>
    </lineage>
</organism>
<dbReference type="FunCoup" id="A0A0D2X4N0">
    <property type="interactions" value="23"/>
</dbReference>
<feature type="chain" id="PRO_5002270419" evidence="3">
    <location>
        <begin position="24"/>
        <end position="447"/>
    </location>
</feature>
<keyword evidence="5" id="KW-1185">Reference proteome</keyword>
<feature type="signal peptide" evidence="3">
    <location>
        <begin position="1"/>
        <end position="23"/>
    </location>
</feature>
<evidence type="ECO:0000256" key="3">
    <source>
        <dbReference type="SAM" id="SignalP"/>
    </source>
</evidence>
<dbReference type="OrthoDB" id="204164at2759"/>